<dbReference type="SUPFAM" id="SSF63829">
    <property type="entry name" value="Calcium-dependent phosphotriesterase"/>
    <property type="match status" value="1"/>
</dbReference>
<evidence type="ECO:0000259" key="1">
    <source>
        <dbReference type="Pfam" id="PF13360"/>
    </source>
</evidence>
<dbReference type="Gene3D" id="2.120.10.30">
    <property type="entry name" value="TolB, C-terminal domain"/>
    <property type="match status" value="1"/>
</dbReference>
<dbReference type="InterPro" id="IPR002372">
    <property type="entry name" value="PQQ_rpt_dom"/>
</dbReference>
<dbReference type="EMBL" id="BARS01003541">
    <property type="protein sequence ID" value="GAF84022.1"/>
    <property type="molecule type" value="Genomic_DNA"/>
</dbReference>
<dbReference type="Pfam" id="PF13360">
    <property type="entry name" value="PQQ_2"/>
    <property type="match status" value="1"/>
</dbReference>
<dbReference type="SUPFAM" id="SSF49299">
    <property type="entry name" value="PKD domain"/>
    <property type="match status" value="1"/>
</dbReference>
<name>X0T781_9ZZZZ</name>
<protein>
    <recommendedName>
        <fullName evidence="1">Pyrrolo-quinoline quinone repeat domain-containing protein</fullName>
    </recommendedName>
</protein>
<feature type="non-terminal residue" evidence="2">
    <location>
        <position position="1"/>
    </location>
</feature>
<dbReference type="Gene3D" id="2.60.40.10">
    <property type="entry name" value="Immunoglobulins"/>
    <property type="match status" value="1"/>
</dbReference>
<dbReference type="AlphaFoldDB" id="X0T781"/>
<accession>X0T781</accession>
<sequence>PVFTIAMPTSLEKSSSGSNWQSGSTTLITESLAGRVIEIDSSGSIVWQKTGLNVPKDAERLGNGNTLITESGMSRVIEVDNGGNITWEKNGLNDPVDAERLGNGNTLITEHMGKKVIEVDSAGNEVWNKTDLYAPKDAERLDNGNTLIVEYTGGRIIEVDNSGNIVWEITGLDGPVDVEIFDFSMLITEYLGGRVFEGGVWEITGLDGPADAERLDNGNTLIVEYTGGRIIEVDNSGNIVWEKTGLLGPIDAERLNNEPPNAPTIDGPTNGRVGVKYEYTFNSTDDDGHDFWYRVDWGDDSPIEIVFPSNPDGSGVAKANHSWDAKGTYVISASTLDIHGAVSKWGYLEVTMPKNKAFNFNFNLLSWLFERFPQAFPILKKVFSYIWMI</sequence>
<dbReference type="InterPro" id="IPR013783">
    <property type="entry name" value="Ig-like_fold"/>
</dbReference>
<dbReference type="InterPro" id="IPR035986">
    <property type="entry name" value="PKD_dom_sf"/>
</dbReference>
<gene>
    <name evidence="2" type="ORF">S01H1_06864</name>
</gene>
<organism evidence="2">
    <name type="scientific">marine sediment metagenome</name>
    <dbReference type="NCBI Taxonomy" id="412755"/>
    <lineage>
        <taxon>unclassified sequences</taxon>
        <taxon>metagenomes</taxon>
        <taxon>ecological metagenomes</taxon>
    </lineage>
</organism>
<feature type="domain" description="Pyrrolo-quinoline quinone repeat" evidence="1">
    <location>
        <begin position="34"/>
        <end position="170"/>
    </location>
</feature>
<dbReference type="InterPro" id="IPR011042">
    <property type="entry name" value="6-blade_b-propeller_TolB-like"/>
</dbReference>
<reference evidence="2" key="1">
    <citation type="journal article" date="2014" name="Front. Microbiol.">
        <title>High frequency of phylogenetically diverse reductive dehalogenase-homologous genes in deep subseafloor sedimentary metagenomes.</title>
        <authorList>
            <person name="Kawai M."/>
            <person name="Futagami T."/>
            <person name="Toyoda A."/>
            <person name="Takaki Y."/>
            <person name="Nishi S."/>
            <person name="Hori S."/>
            <person name="Arai W."/>
            <person name="Tsubouchi T."/>
            <person name="Morono Y."/>
            <person name="Uchiyama I."/>
            <person name="Ito T."/>
            <person name="Fujiyama A."/>
            <person name="Inagaki F."/>
            <person name="Takami H."/>
        </authorList>
    </citation>
    <scope>NUCLEOTIDE SEQUENCE</scope>
    <source>
        <strain evidence="2">Expedition CK06-06</strain>
    </source>
</reference>
<proteinExistence type="predicted"/>
<comment type="caution">
    <text evidence="2">The sequence shown here is derived from an EMBL/GenBank/DDBJ whole genome shotgun (WGS) entry which is preliminary data.</text>
</comment>
<evidence type="ECO:0000313" key="2">
    <source>
        <dbReference type="EMBL" id="GAF84022.1"/>
    </source>
</evidence>